<reference evidence="3" key="1">
    <citation type="submission" date="2021-02" db="EMBL/GenBank/DDBJ databases">
        <title>Phycicoccus sp. MQZ13P-5T, whole genome shotgun sequence.</title>
        <authorList>
            <person name="Tuo L."/>
        </authorList>
    </citation>
    <scope>NUCLEOTIDE SEQUENCE</scope>
    <source>
        <strain evidence="3">MQZ13P-5</strain>
    </source>
</reference>
<gene>
    <name evidence="3" type="ORF">JQN70_09455</name>
</gene>
<evidence type="ECO:0000313" key="3">
    <source>
        <dbReference type="EMBL" id="MBM6400609.1"/>
    </source>
</evidence>
<keyword evidence="2" id="KW-0812">Transmembrane</keyword>
<evidence type="ECO:0000313" key="4">
    <source>
        <dbReference type="Proteomes" id="UP001430172"/>
    </source>
</evidence>
<dbReference type="RefSeq" id="WP_204131085.1">
    <property type="nucleotide sequence ID" value="NZ_JAFDVD010000009.1"/>
</dbReference>
<comment type="caution">
    <text evidence="3">The sequence shown here is derived from an EMBL/GenBank/DDBJ whole genome shotgun (WGS) entry which is preliminary data.</text>
</comment>
<protein>
    <submittedName>
        <fullName evidence="3">Uncharacterized protein</fullName>
    </submittedName>
</protein>
<keyword evidence="4" id="KW-1185">Reference proteome</keyword>
<feature type="compositionally biased region" description="Low complexity" evidence="1">
    <location>
        <begin position="202"/>
        <end position="213"/>
    </location>
</feature>
<dbReference type="EMBL" id="JAFDVD010000009">
    <property type="protein sequence ID" value="MBM6400609.1"/>
    <property type="molecule type" value="Genomic_DNA"/>
</dbReference>
<feature type="region of interest" description="Disordered" evidence="1">
    <location>
        <begin position="201"/>
        <end position="230"/>
    </location>
</feature>
<accession>A0ABS2CL51</accession>
<dbReference type="Proteomes" id="UP001430172">
    <property type="component" value="Unassembled WGS sequence"/>
</dbReference>
<evidence type="ECO:0000256" key="1">
    <source>
        <dbReference type="SAM" id="MobiDB-lite"/>
    </source>
</evidence>
<keyword evidence="2" id="KW-0472">Membrane</keyword>
<name>A0ABS2CL51_9MICO</name>
<feature type="transmembrane region" description="Helical" evidence="2">
    <location>
        <begin position="170"/>
        <end position="193"/>
    </location>
</feature>
<feature type="compositionally biased region" description="Basic and acidic residues" evidence="1">
    <location>
        <begin position="219"/>
        <end position="230"/>
    </location>
</feature>
<proteinExistence type="predicted"/>
<sequence length="230" mass="23801">MLTTVTRAAGAVLALLGLALTVLGVWFATSLGGSGTAEFTTRPAAGRPVVITPDVLNRVDADVVVTATPSRGGSIWMALANPSDARAVVGDAQHVEVTGVSVRDWALETANRGTGTAPTLGTADLWRQQDDADGPVSLTVEQSDAPESLVVSAEGGEISSLTLRVVDKTWFVESVVAALVGLFLLVAGVVVLWPRRGHHPAAEAPEAAAGPATPEEPDDRPTRDDQEVAR</sequence>
<keyword evidence="2" id="KW-1133">Transmembrane helix</keyword>
<organism evidence="3 4">
    <name type="scientific">Phycicoccus sonneratiae</name>
    <dbReference type="NCBI Taxonomy" id="2807628"/>
    <lineage>
        <taxon>Bacteria</taxon>
        <taxon>Bacillati</taxon>
        <taxon>Actinomycetota</taxon>
        <taxon>Actinomycetes</taxon>
        <taxon>Micrococcales</taxon>
        <taxon>Intrasporangiaceae</taxon>
        <taxon>Phycicoccus</taxon>
    </lineage>
</organism>
<evidence type="ECO:0000256" key="2">
    <source>
        <dbReference type="SAM" id="Phobius"/>
    </source>
</evidence>